<dbReference type="Pfam" id="PF01593">
    <property type="entry name" value="Amino_oxidase"/>
    <property type="match status" value="1"/>
</dbReference>
<organism evidence="2 3">
    <name type="scientific">Nocardia acididurans</name>
    <dbReference type="NCBI Taxonomy" id="2802282"/>
    <lineage>
        <taxon>Bacteria</taxon>
        <taxon>Bacillati</taxon>
        <taxon>Actinomycetota</taxon>
        <taxon>Actinomycetes</taxon>
        <taxon>Mycobacteriales</taxon>
        <taxon>Nocardiaceae</taxon>
        <taxon>Nocardia</taxon>
    </lineage>
</organism>
<dbReference type="EMBL" id="JAERRJ010000002">
    <property type="protein sequence ID" value="MBL1074177.1"/>
    <property type="molecule type" value="Genomic_DNA"/>
</dbReference>
<gene>
    <name evidence="2" type="ORF">JK358_07185</name>
</gene>
<accession>A0ABS1M0I3</accession>
<dbReference type="PANTHER" id="PTHR43734:SF1">
    <property type="entry name" value="PHYTOENE DESATURASE"/>
    <property type="match status" value="1"/>
</dbReference>
<keyword evidence="3" id="KW-1185">Reference proteome</keyword>
<dbReference type="SUPFAM" id="SSF51905">
    <property type="entry name" value="FAD/NAD(P)-binding domain"/>
    <property type="match status" value="1"/>
</dbReference>
<evidence type="ECO:0000313" key="3">
    <source>
        <dbReference type="Proteomes" id="UP000602198"/>
    </source>
</evidence>
<proteinExistence type="predicted"/>
<evidence type="ECO:0000313" key="2">
    <source>
        <dbReference type="EMBL" id="MBL1074177.1"/>
    </source>
</evidence>
<protein>
    <submittedName>
        <fullName evidence="2">NAD(P)/FAD-dependent oxidoreductase</fullName>
    </submittedName>
</protein>
<dbReference type="Gene3D" id="3.90.660.50">
    <property type="match status" value="1"/>
</dbReference>
<sequence>MSENHWDALVVGAGAGGLCTAARLSHHGYRTLVAERLDRVGGRASTDSIDGFTINKGAVVIELGGVTEQTFAEVGAKFEVRPVNSPILYRIGGRDVDVTTGGWGLLLSQLTRHGARLVGALDTPGGGPPDRELSTAEWVGRFTRNEAVLGIFRNMCGMIFAVGSEELPARVFLTHFTRKPAFAPFGFCPEGTIGIWQALAEVVERNGGAVRLDTEVTGLTVADGRVTGAHVTHAGETSDITCDFVVSDIGPSATLDLVGPENLPADYVGRVLQGDLPCGMISVHFASREPLLAAPGLLSFARTRRLCYIANFTVTCPEMAPPGWHLYAGIGVPKPSVGDFDEAAETALVLQDLRAEIAGFDSARILSIEVSRDDWPPQRAVSGYDLPHDTPIPNLWNVGDAVKEYGAGGTTACAETAKIVVEEIVSSGAARAG</sequence>
<reference evidence="2 3" key="1">
    <citation type="submission" date="2021-01" db="EMBL/GenBank/DDBJ databases">
        <title>WGS of actinomycetes isolated from Thailand.</title>
        <authorList>
            <person name="Thawai C."/>
        </authorList>
    </citation>
    <scope>NUCLEOTIDE SEQUENCE [LARGE SCALE GENOMIC DNA]</scope>
    <source>
        <strain evidence="2 3">LPG 2</strain>
    </source>
</reference>
<name>A0ABS1M0I3_9NOCA</name>
<comment type="caution">
    <text evidence="2">The sequence shown here is derived from an EMBL/GenBank/DDBJ whole genome shotgun (WGS) entry which is preliminary data.</text>
</comment>
<feature type="domain" description="Amine oxidase" evidence="1">
    <location>
        <begin position="16"/>
        <end position="424"/>
    </location>
</feature>
<dbReference type="InterPro" id="IPR002937">
    <property type="entry name" value="Amino_oxidase"/>
</dbReference>
<dbReference type="InterPro" id="IPR036188">
    <property type="entry name" value="FAD/NAD-bd_sf"/>
</dbReference>
<dbReference type="RefSeq" id="WP_201944999.1">
    <property type="nucleotide sequence ID" value="NZ_JAERRJ010000002.1"/>
</dbReference>
<evidence type="ECO:0000259" key="1">
    <source>
        <dbReference type="Pfam" id="PF01593"/>
    </source>
</evidence>
<dbReference type="Proteomes" id="UP000602198">
    <property type="component" value="Unassembled WGS sequence"/>
</dbReference>
<dbReference type="Gene3D" id="3.50.50.60">
    <property type="entry name" value="FAD/NAD(P)-binding domain"/>
    <property type="match status" value="1"/>
</dbReference>
<dbReference type="PANTHER" id="PTHR43734">
    <property type="entry name" value="PHYTOENE DESATURASE"/>
    <property type="match status" value="1"/>
</dbReference>